<evidence type="ECO:0000256" key="1">
    <source>
        <dbReference type="SAM" id="MobiDB-lite"/>
    </source>
</evidence>
<dbReference type="AlphaFoldDB" id="A0AAV2D9R6"/>
<evidence type="ECO:0000256" key="2">
    <source>
        <dbReference type="SAM" id="Phobius"/>
    </source>
</evidence>
<keyword evidence="2" id="KW-0472">Membrane</keyword>
<proteinExistence type="predicted"/>
<feature type="region of interest" description="Disordered" evidence="1">
    <location>
        <begin position="69"/>
        <end position="91"/>
    </location>
</feature>
<evidence type="ECO:0000313" key="3">
    <source>
        <dbReference type="EMBL" id="CAL1368915.1"/>
    </source>
</evidence>
<feature type="compositionally biased region" description="Polar residues" evidence="1">
    <location>
        <begin position="69"/>
        <end position="80"/>
    </location>
</feature>
<organism evidence="3 4">
    <name type="scientific">Linum trigynum</name>
    <dbReference type="NCBI Taxonomy" id="586398"/>
    <lineage>
        <taxon>Eukaryota</taxon>
        <taxon>Viridiplantae</taxon>
        <taxon>Streptophyta</taxon>
        <taxon>Embryophyta</taxon>
        <taxon>Tracheophyta</taxon>
        <taxon>Spermatophyta</taxon>
        <taxon>Magnoliopsida</taxon>
        <taxon>eudicotyledons</taxon>
        <taxon>Gunneridae</taxon>
        <taxon>Pentapetalae</taxon>
        <taxon>rosids</taxon>
        <taxon>fabids</taxon>
        <taxon>Malpighiales</taxon>
        <taxon>Linaceae</taxon>
        <taxon>Linum</taxon>
    </lineage>
</organism>
<protein>
    <submittedName>
        <fullName evidence="3">Uncharacterized protein</fullName>
    </submittedName>
</protein>
<feature type="transmembrane region" description="Helical" evidence="2">
    <location>
        <begin position="37"/>
        <end position="60"/>
    </location>
</feature>
<gene>
    <name evidence="3" type="ORF">LTRI10_LOCUS11800</name>
</gene>
<keyword evidence="2" id="KW-1133">Transmembrane helix</keyword>
<sequence>MKMLSSLVSAEVPRQQGEEELAPPFSHDKRYGLHGEILMLVVVGIFAIFILLLIAVIPCLKRNAAGNHSSEELFSQSSPRGRQLVADKRDE</sequence>
<keyword evidence="4" id="KW-1185">Reference proteome</keyword>
<feature type="region of interest" description="Disordered" evidence="1">
    <location>
        <begin position="1"/>
        <end position="25"/>
    </location>
</feature>
<name>A0AAV2D9R6_9ROSI</name>
<keyword evidence="2" id="KW-0812">Transmembrane</keyword>
<dbReference type="Proteomes" id="UP001497516">
    <property type="component" value="Chromosome 2"/>
</dbReference>
<reference evidence="3 4" key="1">
    <citation type="submission" date="2024-04" db="EMBL/GenBank/DDBJ databases">
        <authorList>
            <person name="Fracassetti M."/>
        </authorList>
    </citation>
    <scope>NUCLEOTIDE SEQUENCE [LARGE SCALE GENOMIC DNA]</scope>
</reference>
<evidence type="ECO:0000313" key="4">
    <source>
        <dbReference type="Proteomes" id="UP001497516"/>
    </source>
</evidence>
<accession>A0AAV2D9R6</accession>
<dbReference type="EMBL" id="OZ034815">
    <property type="protein sequence ID" value="CAL1368915.1"/>
    <property type="molecule type" value="Genomic_DNA"/>
</dbReference>